<sequence length="235" mass="26052">MKWFPLTGWVWYSCGMVVGTLADNPQRLGADVSACKLAADQNVYLSAGFGYELNCAPSIGTLSAFMMFVDFSDQGATESSPEVLRDFFLPSAADWYYRSSYGALNLSVTADISRFYRMPATAASYNWERGLTAEQHAVYIRDALEAYNAPIPPVDVLYIVPTANATRITYSPTYMGDVRTRDGTYVARKSVTFGYDGYRTWGYLVLNHETGHTMCLPDYYPFNGSATGLFMGDGI</sequence>
<gene>
    <name evidence="2" type="ORF">RRF57_011551</name>
</gene>
<keyword evidence="3" id="KW-1185">Reference proteome</keyword>
<accession>A0AAN7V4Q2</accession>
<evidence type="ECO:0008006" key="4">
    <source>
        <dbReference type="Google" id="ProtNLM"/>
    </source>
</evidence>
<name>A0AAN7V4Q2_9PEZI</name>
<evidence type="ECO:0000313" key="2">
    <source>
        <dbReference type="EMBL" id="KAK5635839.1"/>
    </source>
</evidence>
<evidence type="ECO:0000256" key="1">
    <source>
        <dbReference type="SAM" id="SignalP"/>
    </source>
</evidence>
<feature type="signal peptide" evidence="1">
    <location>
        <begin position="1"/>
        <end position="22"/>
    </location>
</feature>
<dbReference type="AlphaFoldDB" id="A0AAN7V4Q2"/>
<keyword evidence="1" id="KW-0732">Signal</keyword>
<dbReference type="PANTHER" id="PTHR41775:SF1">
    <property type="entry name" value="PEPTIDASE M6-LIKE DOMAIN-CONTAINING PROTEIN"/>
    <property type="match status" value="1"/>
</dbReference>
<dbReference type="PANTHER" id="PTHR41775">
    <property type="entry name" value="SECRETED PROTEIN-RELATED"/>
    <property type="match status" value="1"/>
</dbReference>
<dbReference type="SUPFAM" id="SSF55486">
    <property type="entry name" value="Metalloproteases ('zincins'), catalytic domain"/>
    <property type="match status" value="1"/>
</dbReference>
<comment type="caution">
    <text evidence="2">The sequence shown here is derived from an EMBL/GenBank/DDBJ whole genome shotgun (WGS) entry which is preliminary data.</text>
</comment>
<dbReference type="Proteomes" id="UP001305414">
    <property type="component" value="Unassembled WGS sequence"/>
</dbReference>
<proteinExistence type="predicted"/>
<organism evidence="2 3">
    <name type="scientific">Xylaria bambusicola</name>
    <dbReference type="NCBI Taxonomy" id="326684"/>
    <lineage>
        <taxon>Eukaryota</taxon>
        <taxon>Fungi</taxon>
        <taxon>Dikarya</taxon>
        <taxon>Ascomycota</taxon>
        <taxon>Pezizomycotina</taxon>
        <taxon>Sordariomycetes</taxon>
        <taxon>Xylariomycetidae</taxon>
        <taxon>Xylariales</taxon>
        <taxon>Xylariaceae</taxon>
        <taxon>Xylaria</taxon>
    </lineage>
</organism>
<feature type="chain" id="PRO_5042852499" description="Peptidase M6-like domain-containing protein" evidence="1">
    <location>
        <begin position="23"/>
        <end position="235"/>
    </location>
</feature>
<protein>
    <recommendedName>
        <fullName evidence="4">Peptidase M6-like domain-containing protein</fullName>
    </recommendedName>
</protein>
<dbReference type="EMBL" id="JAWHQM010000058">
    <property type="protein sequence ID" value="KAK5635839.1"/>
    <property type="molecule type" value="Genomic_DNA"/>
</dbReference>
<reference evidence="2 3" key="1">
    <citation type="submission" date="2023-10" db="EMBL/GenBank/DDBJ databases">
        <title>Draft genome sequence of Xylaria bambusicola isolate GMP-LS, the root and basal stem rot pathogen of sugarcane in Indonesia.</title>
        <authorList>
            <person name="Selvaraj P."/>
            <person name="Muralishankar V."/>
            <person name="Muruganantham S."/>
            <person name="Sp S."/>
            <person name="Haryani S."/>
            <person name="Lau K.J.X."/>
            <person name="Naqvi N.I."/>
        </authorList>
    </citation>
    <scope>NUCLEOTIDE SEQUENCE [LARGE SCALE GENOMIC DNA]</scope>
    <source>
        <strain evidence="2">GMP-LS</strain>
    </source>
</reference>
<evidence type="ECO:0000313" key="3">
    <source>
        <dbReference type="Proteomes" id="UP001305414"/>
    </source>
</evidence>